<dbReference type="EMBL" id="MU275896">
    <property type="protein sequence ID" value="KAI0047850.1"/>
    <property type="molecule type" value="Genomic_DNA"/>
</dbReference>
<evidence type="ECO:0000313" key="2">
    <source>
        <dbReference type="Proteomes" id="UP000814033"/>
    </source>
</evidence>
<proteinExistence type="predicted"/>
<comment type="caution">
    <text evidence="1">The sequence shown here is derived from an EMBL/GenBank/DDBJ whole genome shotgun (WGS) entry which is preliminary data.</text>
</comment>
<keyword evidence="2" id="KW-1185">Reference proteome</keyword>
<reference evidence="1" key="2">
    <citation type="journal article" date="2022" name="New Phytol.">
        <title>Evolutionary transition to the ectomycorrhizal habit in the genomes of a hyperdiverse lineage of mushroom-forming fungi.</title>
        <authorList>
            <person name="Looney B."/>
            <person name="Miyauchi S."/>
            <person name="Morin E."/>
            <person name="Drula E."/>
            <person name="Courty P.E."/>
            <person name="Kohler A."/>
            <person name="Kuo A."/>
            <person name="LaButti K."/>
            <person name="Pangilinan J."/>
            <person name="Lipzen A."/>
            <person name="Riley R."/>
            <person name="Andreopoulos W."/>
            <person name="He G."/>
            <person name="Johnson J."/>
            <person name="Nolan M."/>
            <person name="Tritt A."/>
            <person name="Barry K.W."/>
            <person name="Grigoriev I.V."/>
            <person name="Nagy L.G."/>
            <person name="Hibbett D."/>
            <person name="Henrissat B."/>
            <person name="Matheny P.B."/>
            <person name="Labbe J."/>
            <person name="Martin F.M."/>
        </authorList>
    </citation>
    <scope>NUCLEOTIDE SEQUENCE</scope>
    <source>
        <strain evidence="1">FP105234-sp</strain>
    </source>
</reference>
<protein>
    <submittedName>
        <fullName evidence="1">Uncharacterized protein</fullName>
    </submittedName>
</protein>
<accession>A0ACB8RW58</accession>
<organism evidence="1 2">
    <name type="scientific">Auriscalpium vulgare</name>
    <dbReference type="NCBI Taxonomy" id="40419"/>
    <lineage>
        <taxon>Eukaryota</taxon>
        <taxon>Fungi</taxon>
        <taxon>Dikarya</taxon>
        <taxon>Basidiomycota</taxon>
        <taxon>Agaricomycotina</taxon>
        <taxon>Agaricomycetes</taxon>
        <taxon>Russulales</taxon>
        <taxon>Auriscalpiaceae</taxon>
        <taxon>Auriscalpium</taxon>
    </lineage>
</organism>
<name>A0ACB8RW58_9AGAM</name>
<sequence>MPVNHVAENVFGTLGTVLWTIQLIPQIWKSWRAKKTEGLSPWLVLIWSLSAIPLGVYVIVQNLNIPLIVQPQLFGSLALVSWAQCMYYDRGRSRRWCISATLAILIMFATLETGLVYAVRPAYRRGDSSGKRGVQFFGIVSSVMISLALLPQYYEIYRHRAVVGISITFMLVDLLGGLFSALSLVFKKHFDVIAGTAYSMVVLLDGIVIIAAAILNPRARRRRQ</sequence>
<reference evidence="1" key="1">
    <citation type="submission" date="2021-02" db="EMBL/GenBank/DDBJ databases">
        <authorList>
            <consortium name="DOE Joint Genome Institute"/>
            <person name="Ahrendt S."/>
            <person name="Looney B.P."/>
            <person name="Miyauchi S."/>
            <person name="Morin E."/>
            <person name="Drula E."/>
            <person name="Courty P.E."/>
            <person name="Chicoki N."/>
            <person name="Fauchery L."/>
            <person name="Kohler A."/>
            <person name="Kuo A."/>
            <person name="Labutti K."/>
            <person name="Pangilinan J."/>
            <person name="Lipzen A."/>
            <person name="Riley R."/>
            <person name="Andreopoulos W."/>
            <person name="He G."/>
            <person name="Johnson J."/>
            <person name="Barry K.W."/>
            <person name="Grigoriev I.V."/>
            <person name="Nagy L."/>
            <person name="Hibbett D."/>
            <person name="Henrissat B."/>
            <person name="Matheny P.B."/>
            <person name="Labbe J."/>
            <person name="Martin F."/>
        </authorList>
    </citation>
    <scope>NUCLEOTIDE SEQUENCE</scope>
    <source>
        <strain evidence="1">FP105234-sp</strain>
    </source>
</reference>
<evidence type="ECO:0000313" key="1">
    <source>
        <dbReference type="EMBL" id="KAI0047850.1"/>
    </source>
</evidence>
<feature type="non-terminal residue" evidence="1">
    <location>
        <position position="224"/>
    </location>
</feature>
<dbReference type="Proteomes" id="UP000814033">
    <property type="component" value="Unassembled WGS sequence"/>
</dbReference>
<gene>
    <name evidence="1" type="ORF">FA95DRAFT_1451387</name>
</gene>